<dbReference type="EMBL" id="UZAH01039897">
    <property type="protein sequence ID" value="VDP57419.1"/>
    <property type="molecule type" value="Genomic_DNA"/>
</dbReference>
<evidence type="ECO:0000313" key="3">
    <source>
        <dbReference type="WBParaSite" id="HPBE_0002640301-mRNA-1"/>
    </source>
</evidence>
<protein>
    <submittedName>
        <fullName evidence="3">Apple domain-containing protein</fullName>
    </submittedName>
</protein>
<reference evidence="1 2" key="1">
    <citation type="submission" date="2018-11" db="EMBL/GenBank/DDBJ databases">
        <authorList>
            <consortium name="Pathogen Informatics"/>
        </authorList>
    </citation>
    <scope>NUCLEOTIDE SEQUENCE [LARGE SCALE GENOMIC DNA]</scope>
</reference>
<name>A0A183GUN3_HELPZ</name>
<accession>A0A183GUN3</accession>
<keyword evidence="2" id="KW-1185">Reference proteome</keyword>
<organism evidence="2 3">
    <name type="scientific">Heligmosomoides polygyrus</name>
    <name type="common">Parasitic roundworm</name>
    <dbReference type="NCBI Taxonomy" id="6339"/>
    <lineage>
        <taxon>Eukaryota</taxon>
        <taxon>Metazoa</taxon>
        <taxon>Ecdysozoa</taxon>
        <taxon>Nematoda</taxon>
        <taxon>Chromadorea</taxon>
        <taxon>Rhabditida</taxon>
        <taxon>Rhabditina</taxon>
        <taxon>Rhabditomorpha</taxon>
        <taxon>Strongyloidea</taxon>
        <taxon>Heligmosomidae</taxon>
        <taxon>Heligmosomoides</taxon>
    </lineage>
</organism>
<gene>
    <name evidence="1" type="ORF">HPBE_LOCUS26402</name>
</gene>
<proteinExistence type="predicted"/>
<sequence>MEALFVAGAFAGLVTVGDGTGGASGSPSSSFENKVYLNHQTNKWIHSSCYARESPRNSWFKGKQSPAALTLETSGARTAGMERTRRSVEVLGVAWPLFGSVETAKHRNKGRVPDEKQYGDTAGCCRLCQPHTGSECRKSVMGAHVGFILRECCDNEDNLAGQKGNFTAPFIAISDRTECTGKFIHRLKCNGNDGKATLPQASF</sequence>
<dbReference type="WBParaSite" id="HPBE_0002640301-mRNA-1">
    <property type="protein sequence ID" value="HPBE_0002640301-mRNA-1"/>
    <property type="gene ID" value="HPBE_0002640301"/>
</dbReference>
<reference evidence="3" key="2">
    <citation type="submission" date="2019-09" db="UniProtKB">
        <authorList>
            <consortium name="WormBaseParasite"/>
        </authorList>
    </citation>
    <scope>IDENTIFICATION</scope>
</reference>
<evidence type="ECO:0000313" key="1">
    <source>
        <dbReference type="EMBL" id="VDP57419.1"/>
    </source>
</evidence>
<evidence type="ECO:0000313" key="2">
    <source>
        <dbReference type="Proteomes" id="UP000050761"/>
    </source>
</evidence>
<accession>A0A3P8IJF4</accession>
<dbReference type="Proteomes" id="UP000050761">
    <property type="component" value="Unassembled WGS sequence"/>
</dbReference>
<dbReference type="AlphaFoldDB" id="A0A183GUN3"/>